<reference evidence="8" key="1">
    <citation type="submission" date="2025-08" db="UniProtKB">
        <authorList>
            <consortium name="RefSeq"/>
        </authorList>
    </citation>
    <scope>IDENTIFICATION</scope>
</reference>
<dbReference type="InterPro" id="IPR003094">
    <property type="entry name" value="6Pfruct_kin"/>
</dbReference>
<dbReference type="GeneID" id="103120654"/>
<dbReference type="PANTHER" id="PTHR10606:SF48">
    <property type="entry name" value="6-PHOSPHOFRUCTO-2-KINASE_FRUCTOSE-2,6-BISPHOSPHATASE 2"/>
    <property type="match status" value="1"/>
</dbReference>
<keyword evidence="7" id="KW-1185">Reference proteome</keyword>
<accession>A0ABM3WCJ8</accession>
<dbReference type="SUPFAM" id="SSF52540">
    <property type="entry name" value="P-loop containing nucleoside triphosphate hydrolases"/>
    <property type="match status" value="1"/>
</dbReference>
<keyword evidence="3" id="KW-0378">Hydrolase</keyword>
<feature type="compositionally biased region" description="Gly residues" evidence="5">
    <location>
        <begin position="293"/>
        <end position="322"/>
    </location>
</feature>
<dbReference type="Proteomes" id="UP001652624">
    <property type="component" value="Chromosome 19"/>
</dbReference>
<keyword evidence="1" id="KW-0808">Transferase</keyword>
<evidence type="ECO:0000256" key="4">
    <source>
        <dbReference type="ARBA" id="ARBA00022840"/>
    </source>
</evidence>
<keyword evidence="4" id="KW-0067">ATP-binding</keyword>
<sequence length="449" mass="49672">MSPGQSCLRHLDRGLPPAPSLLHLAPSGLLFGLQHRLPAWASYMTNSPTLIVMIGLPARGKTYMSKKLTRYLNWIGVPTKVFNLGVYRRQAVKSYQSYDFFRHDNEEAMKIRRQCALVALEDVKAYLTEDSGQIAVFDATNTTRERRDMILNFAKENSFKVFFVESVCDDPEVIAANILEVKVSSPDYLERDQENAMEDFLKRIECYKVTYQPLDPDNYDKDLSFIKVMNVGQRFLVNHVQDYIQSKIVYYLMNIHVQPRTIYLCRHGESEFNLLGKIGGESSLSTRGRQVGVQGGRRGCAGKQAGGRAGRQAGGVQGGRQGRSGRQAGVCREAGKWAPDTGQVGMRGQQVGTRQVDACRGQAAGLSARAWVRRTCAGLVPSEQPPLRVGVTPAGTPPPGLVRLMWCDHMVLTASATLPLQVSSASRSLTDLRFWFGEQRGGPAVASLA</sequence>
<dbReference type="InterPro" id="IPR001345">
    <property type="entry name" value="PG/BPGM_mutase_AS"/>
</dbReference>
<evidence type="ECO:0000256" key="5">
    <source>
        <dbReference type="SAM" id="MobiDB-lite"/>
    </source>
</evidence>
<evidence type="ECO:0000313" key="8">
    <source>
        <dbReference type="RefSeq" id="XP_060034288.1"/>
    </source>
</evidence>
<keyword evidence="2" id="KW-0547">Nucleotide-binding</keyword>
<dbReference type="PANTHER" id="PTHR10606">
    <property type="entry name" value="6-PHOSPHOFRUCTO-2-KINASE/FRUCTOSE-2,6-BISPHOSPHATASE"/>
    <property type="match status" value="1"/>
</dbReference>
<evidence type="ECO:0000256" key="1">
    <source>
        <dbReference type="ARBA" id="ARBA00022679"/>
    </source>
</evidence>
<dbReference type="SUPFAM" id="SSF53254">
    <property type="entry name" value="Phosphoglycerate mutase-like"/>
    <property type="match status" value="1"/>
</dbReference>
<dbReference type="InterPro" id="IPR027417">
    <property type="entry name" value="P-loop_NTPase"/>
</dbReference>
<protein>
    <submittedName>
        <fullName evidence="8">6-phosphofructo-2-kinase/fructose-2, 6-bisphosphatase 2 isoform X8</fullName>
    </submittedName>
</protein>
<evidence type="ECO:0000256" key="2">
    <source>
        <dbReference type="ARBA" id="ARBA00022741"/>
    </source>
</evidence>
<feature type="region of interest" description="Disordered" evidence="5">
    <location>
        <begin position="287"/>
        <end position="327"/>
    </location>
</feature>
<dbReference type="Pfam" id="PF01591">
    <property type="entry name" value="6PF2K"/>
    <property type="match status" value="1"/>
</dbReference>
<evidence type="ECO:0000256" key="3">
    <source>
        <dbReference type="ARBA" id="ARBA00022801"/>
    </source>
</evidence>
<dbReference type="Gene3D" id="3.40.50.300">
    <property type="entry name" value="P-loop containing nucleotide triphosphate hydrolases"/>
    <property type="match status" value="1"/>
</dbReference>
<evidence type="ECO:0000259" key="6">
    <source>
        <dbReference type="Pfam" id="PF01591"/>
    </source>
</evidence>
<dbReference type="InterPro" id="IPR029033">
    <property type="entry name" value="His_PPase_superfam"/>
</dbReference>
<dbReference type="Gene3D" id="3.40.50.1240">
    <property type="entry name" value="Phosphoglycerate mutase-like"/>
    <property type="match status" value="1"/>
</dbReference>
<dbReference type="PROSITE" id="PS00175">
    <property type="entry name" value="PG_MUTASE"/>
    <property type="match status" value="1"/>
</dbReference>
<name>A0ABM3WCJ8_ERIEU</name>
<dbReference type="PRINTS" id="PR00991">
    <property type="entry name" value="6PFRUCTKNASE"/>
</dbReference>
<feature type="domain" description="6-phosphofructo-2-kinase" evidence="6">
    <location>
        <begin position="41"/>
        <end position="259"/>
    </location>
</feature>
<dbReference type="RefSeq" id="XP_060034288.1">
    <property type="nucleotide sequence ID" value="XM_060178305.1"/>
</dbReference>
<evidence type="ECO:0000313" key="7">
    <source>
        <dbReference type="Proteomes" id="UP001652624"/>
    </source>
</evidence>
<organism evidence="7 8">
    <name type="scientific">Erinaceus europaeus</name>
    <name type="common">Western European hedgehog</name>
    <dbReference type="NCBI Taxonomy" id="9365"/>
    <lineage>
        <taxon>Eukaryota</taxon>
        <taxon>Metazoa</taxon>
        <taxon>Chordata</taxon>
        <taxon>Craniata</taxon>
        <taxon>Vertebrata</taxon>
        <taxon>Euteleostomi</taxon>
        <taxon>Mammalia</taxon>
        <taxon>Eutheria</taxon>
        <taxon>Laurasiatheria</taxon>
        <taxon>Eulipotyphla</taxon>
        <taxon>Erinaceidae</taxon>
        <taxon>Erinaceinae</taxon>
        <taxon>Erinaceus</taxon>
    </lineage>
</organism>
<gene>
    <name evidence="8" type="primary">PFKFB2</name>
</gene>
<proteinExistence type="predicted"/>
<dbReference type="InterPro" id="IPR013079">
    <property type="entry name" value="6Phosfructo_kin"/>
</dbReference>